<dbReference type="Proteomes" id="UP000185109">
    <property type="component" value="Chromosome"/>
</dbReference>
<keyword evidence="2 7" id="KW-0813">Transport</keyword>
<feature type="transmembrane region" description="Helical" evidence="7">
    <location>
        <begin position="109"/>
        <end position="130"/>
    </location>
</feature>
<evidence type="ECO:0000256" key="2">
    <source>
        <dbReference type="ARBA" id="ARBA00022448"/>
    </source>
</evidence>
<dbReference type="GO" id="GO:0055085">
    <property type="term" value="P:transmembrane transport"/>
    <property type="evidence" value="ECO:0007669"/>
    <property type="project" value="InterPro"/>
</dbReference>
<keyword evidence="6 7" id="KW-0472">Membrane</keyword>
<proteinExistence type="inferred from homology"/>
<dbReference type="PANTHER" id="PTHR43005:SF2">
    <property type="entry name" value="INTEGRAL MEMBRANE SUGAR TRANSPORT PROTEIN"/>
    <property type="match status" value="1"/>
</dbReference>
<dbReference type="RefSeq" id="WP_074062240.1">
    <property type="nucleotide sequence ID" value="NZ_CP017241.1"/>
</dbReference>
<evidence type="ECO:0000313" key="10">
    <source>
        <dbReference type="Proteomes" id="UP000185109"/>
    </source>
</evidence>
<feature type="transmembrane region" description="Helical" evidence="7">
    <location>
        <begin position="272"/>
        <end position="290"/>
    </location>
</feature>
<keyword evidence="5 7" id="KW-1133">Transmembrane helix</keyword>
<name>A0A1L5P769_RHIET</name>
<feature type="transmembrane region" description="Helical" evidence="7">
    <location>
        <begin position="12"/>
        <end position="33"/>
    </location>
</feature>
<evidence type="ECO:0000256" key="7">
    <source>
        <dbReference type="RuleBase" id="RU363032"/>
    </source>
</evidence>
<evidence type="ECO:0000256" key="5">
    <source>
        <dbReference type="ARBA" id="ARBA00022989"/>
    </source>
</evidence>
<dbReference type="Gene3D" id="1.10.3720.10">
    <property type="entry name" value="MetI-like"/>
    <property type="match status" value="1"/>
</dbReference>
<evidence type="ECO:0000256" key="3">
    <source>
        <dbReference type="ARBA" id="ARBA00022475"/>
    </source>
</evidence>
<feature type="transmembrane region" description="Helical" evidence="7">
    <location>
        <begin position="76"/>
        <end position="97"/>
    </location>
</feature>
<evidence type="ECO:0000259" key="8">
    <source>
        <dbReference type="PROSITE" id="PS50928"/>
    </source>
</evidence>
<keyword evidence="4 7" id="KW-0812">Transmembrane</keyword>
<dbReference type="SUPFAM" id="SSF160964">
    <property type="entry name" value="MalF N-terminal region-like"/>
    <property type="match status" value="1"/>
</dbReference>
<evidence type="ECO:0000256" key="1">
    <source>
        <dbReference type="ARBA" id="ARBA00004651"/>
    </source>
</evidence>
<dbReference type="PROSITE" id="PS50928">
    <property type="entry name" value="ABC_TM1"/>
    <property type="match status" value="1"/>
</dbReference>
<dbReference type="Pfam" id="PF00528">
    <property type="entry name" value="BPD_transp_1"/>
    <property type="match status" value="1"/>
</dbReference>
<dbReference type="CDD" id="cd06261">
    <property type="entry name" value="TM_PBP2"/>
    <property type="match status" value="1"/>
</dbReference>
<feature type="domain" description="ABC transmembrane type-1" evidence="8">
    <location>
        <begin position="72"/>
        <end position="284"/>
    </location>
</feature>
<gene>
    <name evidence="9" type="ORF">AM571_CH03188</name>
</gene>
<evidence type="ECO:0000313" key="9">
    <source>
        <dbReference type="EMBL" id="APO75988.1"/>
    </source>
</evidence>
<dbReference type="InterPro" id="IPR000515">
    <property type="entry name" value="MetI-like"/>
</dbReference>
<dbReference type="InterPro" id="IPR035906">
    <property type="entry name" value="MetI-like_sf"/>
</dbReference>
<dbReference type="GO" id="GO:0005886">
    <property type="term" value="C:plasma membrane"/>
    <property type="evidence" value="ECO:0007669"/>
    <property type="project" value="UniProtKB-SubCell"/>
</dbReference>
<comment type="subcellular location">
    <subcellularLocation>
        <location evidence="1 7">Cell membrane</location>
        <topology evidence="1 7">Multi-pass membrane protein</topology>
    </subcellularLocation>
</comment>
<feature type="transmembrane region" description="Helical" evidence="7">
    <location>
        <begin position="136"/>
        <end position="156"/>
    </location>
</feature>
<comment type="similarity">
    <text evidence="7">Belongs to the binding-protein-dependent transport system permease family.</text>
</comment>
<accession>A0A1L5P769</accession>
<protein>
    <submittedName>
        <fullName evidence="9">ABC transporter permease protein</fullName>
    </submittedName>
</protein>
<dbReference type="AlphaFoldDB" id="A0A1L5P769"/>
<evidence type="ECO:0000256" key="4">
    <source>
        <dbReference type="ARBA" id="ARBA00022692"/>
    </source>
</evidence>
<dbReference type="EMBL" id="CP017241">
    <property type="protein sequence ID" value="APO75988.1"/>
    <property type="molecule type" value="Genomic_DNA"/>
</dbReference>
<sequence>MSARLARRDHVAAWLFLVPVIIVMLLVAVWPLARTFFFAFTDAYLDDPSTYSMVGIDNFLDVINDRSWWVAVRNTIVFTVISVAIETVLGLAIALLINEAIPGRGMVRAAILVPWAIPVVVSAKIWEWMLNDQFGVLNKILIGLGFIDHGIAWTASSSLIMGVIIFADVWMTTPFMVLLILAGLQLISPEIFEAAEVDGVPAWKRFWSITLPMLRPAIGVAVLFRVLDALRMFDLAYVMAASNENVMTVSIYARDRLISFQELGVGSAASTWVFLLVALAAIIIIGALRLDRASGELTK</sequence>
<evidence type="ECO:0000256" key="6">
    <source>
        <dbReference type="ARBA" id="ARBA00023136"/>
    </source>
</evidence>
<dbReference type="PANTHER" id="PTHR43005">
    <property type="entry name" value="BLR7065 PROTEIN"/>
    <property type="match status" value="1"/>
</dbReference>
<keyword evidence="3" id="KW-1003">Cell membrane</keyword>
<organism evidence="9 10">
    <name type="scientific">Rhizobium etli 8C-3</name>
    <dbReference type="NCBI Taxonomy" id="538025"/>
    <lineage>
        <taxon>Bacteria</taxon>
        <taxon>Pseudomonadati</taxon>
        <taxon>Pseudomonadota</taxon>
        <taxon>Alphaproteobacteria</taxon>
        <taxon>Hyphomicrobiales</taxon>
        <taxon>Rhizobiaceae</taxon>
        <taxon>Rhizobium/Agrobacterium group</taxon>
        <taxon>Rhizobium</taxon>
    </lineage>
</organism>
<dbReference type="SUPFAM" id="SSF161098">
    <property type="entry name" value="MetI-like"/>
    <property type="match status" value="1"/>
</dbReference>
<reference evidence="9 10" key="1">
    <citation type="submission" date="2016-09" db="EMBL/GenBank/DDBJ databases">
        <title>The complete genome sequences of Rhizobium gallicum, symbiovars gallicum and phaseoli, symbionts associated to common bean (Phaseolus vulgaris).</title>
        <authorList>
            <person name="Bustos P."/>
            <person name="Santamaria R.I."/>
            <person name="Perez-Carrascal O.M."/>
            <person name="Juarez S."/>
            <person name="Lozano L."/>
            <person name="Martinez-Flores I."/>
            <person name="Martinez-Romero E."/>
            <person name="Cevallos M."/>
            <person name="Romero D."/>
            <person name="Davila G."/>
            <person name="Gonzalez V."/>
        </authorList>
    </citation>
    <scope>NUCLEOTIDE SEQUENCE [LARGE SCALE GENOMIC DNA]</scope>
    <source>
        <strain evidence="9 10">8C-3</strain>
    </source>
</reference>